<reference evidence="7" key="1">
    <citation type="submission" date="2020-09" db="EMBL/GenBank/DDBJ databases">
        <title>Genomic insights into the novelty and pathogenicity of a unique biofilm-forming Enterococcus sp. bacteria (Enterococcus lacertideformus) identified in reptiles.</title>
        <authorList>
            <person name="Agius J.E."/>
            <person name="Phalen D.N."/>
            <person name="Rose K."/>
            <person name="Eden J.-S."/>
        </authorList>
    </citation>
    <scope>NUCLEOTIDE SEQUENCE</scope>
    <source>
        <strain evidence="7">PHRS 0518</strain>
    </source>
</reference>
<dbReference type="GO" id="GO:0016887">
    <property type="term" value="F:ATP hydrolysis activity"/>
    <property type="evidence" value="ECO:0007669"/>
    <property type="project" value="InterPro"/>
</dbReference>
<comment type="similarity">
    <text evidence="1 4">Belongs to the DNA mismatch repair MutL/HexB family.</text>
</comment>
<keyword evidence="3 4" id="KW-0234">DNA repair</keyword>
<dbReference type="Pfam" id="PF08676">
    <property type="entry name" value="MutL_C"/>
    <property type="match status" value="1"/>
</dbReference>
<protein>
    <recommendedName>
        <fullName evidence="4">DNA mismatch repair protein MutL</fullName>
    </recommendedName>
</protein>
<dbReference type="GO" id="GO:0006298">
    <property type="term" value="P:mismatch repair"/>
    <property type="evidence" value="ECO:0007669"/>
    <property type="project" value="UniProtKB-UniRule"/>
</dbReference>
<dbReference type="InterPro" id="IPR037198">
    <property type="entry name" value="MutL_C_sf"/>
</dbReference>
<dbReference type="SMART" id="SM01340">
    <property type="entry name" value="DNA_mis_repair"/>
    <property type="match status" value="1"/>
</dbReference>
<evidence type="ECO:0000313" key="7">
    <source>
        <dbReference type="EMBL" id="MBF8807240.1"/>
    </source>
</evidence>
<evidence type="ECO:0000313" key="8">
    <source>
        <dbReference type="Proteomes" id="UP000637757"/>
    </source>
</evidence>
<feature type="domain" description="DNA mismatch repair protein S5" evidence="6">
    <location>
        <begin position="209"/>
        <end position="327"/>
    </location>
</feature>
<dbReference type="AlphaFoldDB" id="A0A931F916"/>
<dbReference type="Pfam" id="PF01119">
    <property type="entry name" value="DNA_mis_repair"/>
    <property type="match status" value="1"/>
</dbReference>
<dbReference type="GO" id="GO:0005524">
    <property type="term" value="F:ATP binding"/>
    <property type="evidence" value="ECO:0007669"/>
    <property type="project" value="InterPro"/>
</dbReference>
<dbReference type="PANTHER" id="PTHR10073:SF12">
    <property type="entry name" value="DNA MISMATCH REPAIR PROTEIN MLH1"/>
    <property type="match status" value="1"/>
</dbReference>
<comment type="function">
    <text evidence="4">This protein is involved in the repair of mismatches in DNA. It is required for dam-dependent methyl-directed DNA mismatch repair. May act as a 'molecular matchmaker', a protein that promotes the formation of a stable complex between two or more DNA-binding proteins in an ATP-dependent manner without itself being part of a final effector complex.</text>
</comment>
<evidence type="ECO:0000256" key="4">
    <source>
        <dbReference type="HAMAP-Rule" id="MF_00149"/>
    </source>
</evidence>
<dbReference type="Gene3D" id="3.30.1540.20">
    <property type="entry name" value="MutL, C-terminal domain, dimerisation subdomain"/>
    <property type="match status" value="1"/>
</dbReference>
<dbReference type="InterPro" id="IPR013507">
    <property type="entry name" value="DNA_mismatch_S5_2-like"/>
</dbReference>
<dbReference type="InterPro" id="IPR014790">
    <property type="entry name" value="MutL_C"/>
</dbReference>
<dbReference type="SUPFAM" id="SSF118116">
    <property type="entry name" value="DNA mismatch repair protein MutL"/>
    <property type="match status" value="1"/>
</dbReference>
<dbReference type="GO" id="GO:0140664">
    <property type="term" value="F:ATP-dependent DNA damage sensor activity"/>
    <property type="evidence" value="ECO:0007669"/>
    <property type="project" value="InterPro"/>
</dbReference>
<evidence type="ECO:0000256" key="3">
    <source>
        <dbReference type="ARBA" id="ARBA00023204"/>
    </source>
</evidence>
<keyword evidence="7" id="KW-0378">Hydrolase</keyword>
<dbReference type="SUPFAM" id="SSF55874">
    <property type="entry name" value="ATPase domain of HSP90 chaperone/DNA topoisomerase II/histidine kinase"/>
    <property type="match status" value="1"/>
</dbReference>
<dbReference type="InterPro" id="IPR020568">
    <property type="entry name" value="Ribosomal_Su5_D2-typ_SF"/>
</dbReference>
<accession>A0A931F916</accession>
<dbReference type="InterPro" id="IPR038973">
    <property type="entry name" value="MutL/Mlh/Pms-like"/>
</dbReference>
<dbReference type="GO" id="GO:0004519">
    <property type="term" value="F:endonuclease activity"/>
    <property type="evidence" value="ECO:0007669"/>
    <property type="project" value="UniProtKB-KW"/>
</dbReference>
<dbReference type="Gene3D" id="3.30.565.10">
    <property type="entry name" value="Histidine kinase-like ATPase, C-terminal domain"/>
    <property type="match status" value="1"/>
</dbReference>
<keyword evidence="7" id="KW-0255">Endonuclease</keyword>
<comment type="caution">
    <text evidence="7">The sequence shown here is derived from an EMBL/GenBank/DDBJ whole genome shotgun (WGS) entry which is preliminary data.</text>
</comment>
<dbReference type="InterPro" id="IPR042120">
    <property type="entry name" value="MutL_C_dimsub"/>
</dbReference>
<evidence type="ECO:0000256" key="1">
    <source>
        <dbReference type="ARBA" id="ARBA00006082"/>
    </source>
</evidence>
<organism evidence="7 8">
    <name type="scientific">Enterococcus lacertideformus</name>
    <dbReference type="NCBI Taxonomy" id="2771493"/>
    <lineage>
        <taxon>Bacteria</taxon>
        <taxon>Bacillati</taxon>
        <taxon>Bacillota</taxon>
        <taxon>Bacilli</taxon>
        <taxon>Lactobacillales</taxon>
        <taxon>Enterococcaceae</taxon>
        <taxon>Enterococcus</taxon>
    </lineage>
</organism>
<dbReference type="InterPro" id="IPR014721">
    <property type="entry name" value="Ribsml_uS5_D2-typ_fold_subgr"/>
</dbReference>
<dbReference type="Gene3D" id="3.30.230.10">
    <property type="match status" value="1"/>
</dbReference>
<keyword evidence="7" id="KW-0540">Nuclease</keyword>
<dbReference type="NCBIfam" id="NF000950">
    <property type="entry name" value="PRK00095.1-3"/>
    <property type="match status" value="1"/>
</dbReference>
<feature type="domain" description="MutL C-terminal dimerisation" evidence="5">
    <location>
        <begin position="499"/>
        <end position="641"/>
    </location>
</feature>
<dbReference type="InterPro" id="IPR002099">
    <property type="entry name" value="MutL/Mlh/PMS"/>
</dbReference>
<dbReference type="SMART" id="SM00853">
    <property type="entry name" value="MutL_C"/>
    <property type="match status" value="1"/>
</dbReference>
<dbReference type="CDD" id="cd00782">
    <property type="entry name" value="MutL_Trans"/>
    <property type="match status" value="1"/>
</dbReference>
<dbReference type="InterPro" id="IPR014762">
    <property type="entry name" value="DNA_mismatch_repair_CS"/>
</dbReference>
<keyword evidence="2 4" id="KW-0227">DNA damage</keyword>
<dbReference type="EMBL" id="JADAKE010000003">
    <property type="protein sequence ID" value="MBF8807240.1"/>
    <property type="molecule type" value="Genomic_DNA"/>
</dbReference>
<dbReference type="HAMAP" id="MF_00149">
    <property type="entry name" value="DNA_mis_repair"/>
    <property type="match status" value="1"/>
</dbReference>
<dbReference type="InterPro" id="IPR042121">
    <property type="entry name" value="MutL_C_regsub"/>
</dbReference>
<dbReference type="Gene3D" id="3.30.1370.100">
    <property type="entry name" value="MutL, C-terminal domain, regulatory subdomain"/>
    <property type="match status" value="1"/>
</dbReference>
<dbReference type="GO" id="GO:0032300">
    <property type="term" value="C:mismatch repair complex"/>
    <property type="evidence" value="ECO:0007669"/>
    <property type="project" value="InterPro"/>
</dbReference>
<dbReference type="InterPro" id="IPR020667">
    <property type="entry name" value="DNA_mismatch_repair_MutL"/>
</dbReference>
<dbReference type="Pfam" id="PF13589">
    <property type="entry name" value="HATPase_c_3"/>
    <property type="match status" value="1"/>
</dbReference>
<gene>
    <name evidence="4 7" type="primary">mutL</name>
    <name evidence="7" type="ORF">IC227_01015</name>
</gene>
<dbReference type="FunFam" id="3.30.565.10:FF:000003">
    <property type="entry name" value="DNA mismatch repair endonuclease MutL"/>
    <property type="match status" value="1"/>
</dbReference>
<dbReference type="PANTHER" id="PTHR10073">
    <property type="entry name" value="DNA MISMATCH REPAIR PROTEIN MLH, PMS, MUTL"/>
    <property type="match status" value="1"/>
</dbReference>
<dbReference type="Proteomes" id="UP000637757">
    <property type="component" value="Unassembled WGS sequence"/>
</dbReference>
<dbReference type="GO" id="GO:0030983">
    <property type="term" value="F:mismatched DNA binding"/>
    <property type="evidence" value="ECO:0007669"/>
    <property type="project" value="InterPro"/>
</dbReference>
<dbReference type="CDD" id="cd16926">
    <property type="entry name" value="HATPase_MutL-MLH-PMS-like"/>
    <property type="match status" value="1"/>
</dbReference>
<evidence type="ECO:0000256" key="2">
    <source>
        <dbReference type="ARBA" id="ARBA00022763"/>
    </source>
</evidence>
<proteinExistence type="inferred from homology"/>
<dbReference type="NCBIfam" id="TIGR00585">
    <property type="entry name" value="mutl"/>
    <property type="match status" value="1"/>
</dbReference>
<dbReference type="FunFam" id="3.30.1370.100:FF:000004">
    <property type="entry name" value="DNA mismatch repair endonuclease MutL"/>
    <property type="match status" value="1"/>
</dbReference>
<evidence type="ECO:0000259" key="6">
    <source>
        <dbReference type="SMART" id="SM01340"/>
    </source>
</evidence>
<evidence type="ECO:0000259" key="5">
    <source>
        <dbReference type="SMART" id="SM00853"/>
    </source>
</evidence>
<dbReference type="SUPFAM" id="SSF54211">
    <property type="entry name" value="Ribosomal protein S5 domain 2-like"/>
    <property type="match status" value="1"/>
</dbReference>
<sequence length="688" mass="77804">MAKIQELSERLANQIAAGEVVERPASVVKELVENAIDAGSSQIDILVEEAGLKTIQVIDNGEGILTEDVENAFKRHATSKIHNRDDLFRIRTLGFRGEALPSIASVSEMTVETANQEQTQGTCLSLRGGEVMEHRPAPLRQGTKITVSNLFFNTPARLKYVKTLHTELANIGDIVNRLALSHPMIAFRLVHDGNKMLATSGNGELKQTIAGIYGLGTAKKMLKVEAKDLDFELFGYVSLPEVTRASRNYLSTIINGRFIKNFSLNKAIVAGYGSKLMIGRFPIAVLEIKMDPLLVDVNVHPTKQEVRLSKEQELTELITQTIQLALKQENLIPSAADNLRFKKKIPNQSTAEQMAINLSYAFEEDKPKKPKSLNFDQKTGTFYVGEEKNEVVNEIVDKSVENVENISGFSEESRGYPEKRRKTVDNLGGNVNNYVEKPVDKIMNEEDTDFADVTTGKTYEKDVPLHPEFALLKNDRALDQAIQKLGKETITQRFPQLEYFGQMHGTYLFAQSDEGLYIIDQHAAQERIKYEYFREKIGEVSNDLQELLVPFVLDYPNSDVLKLKEQKQLLEEVGIYLEDFGQNSFIVRSHPTWYPNGEEEVIIREMIDMLLTTGSVSVKKFREATAIMMSCKRSIKANHYLNETQARILLKDLSRCDNPFNCPHGRPVLIHFTNSDMERMFKRIQDPH</sequence>
<dbReference type="InterPro" id="IPR036890">
    <property type="entry name" value="HATPase_C_sf"/>
</dbReference>
<dbReference type="PROSITE" id="PS00058">
    <property type="entry name" value="DNA_MISMATCH_REPAIR_1"/>
    <property type="match status" value="1"/>
</dbReference>
<name>A0A931F916_9ENTE</name>
<keyword evidence="8" id="KW-1185">Reference proteome</keyword>